<dbReference type="PANTHER" id="PTHR38436:SF1">
    <property type="entry name" value="ESTER CYCLASE"/>
    <property type="match status" value="1"/>
</dbReference>
<gene>
    <name evidence="1" type="ORF">RM445_29840</name>
</gene>
<organism evidence="1 2">
    <name type="scientific">Pseudonocardia charpentierae</name>
    <dbReference type="NCBI Taxonomy" id="3075545"/>
    <lineage>
        <taxon>Bacteria</taxon>
        <taxon>Bacillati</taxon>
        <taxon>Actinomycetota</taxon>
        <taxon>Actinomycetes</taxon>
        <taxon>Pseudonocardiales</taxon>
        <taxon>Pseudonocardiaceae</taxon>
        <taxon>Pseudonocardia</taxon>
    </lineage>
</organism>
<dbReference type="EMBL" id="JAVREJ010000041">
    <property type="protein sequence ID" value="MDT0353700.1"/>
    <property type="molecule type" value="Genomic_DNA"/>
</dbReference>
<protein>
    <submittedName>
        <fullName evidence="1">Ester cyclase</fullName>
    </submittedName>
</protein>
<name>A0ABU2NIA6_9PSEU</name>
<accession>A0ABU2NIA6</accession>
<dbReference type="InterPro" id="IPR032710">
    <property type="entry name" value="NTF2-like_dom_sf"/>
</dbReference>
<evidence type="ECO:0000313" key="1">
    <source>
        <dbReference type="EMBL" id="MDT0353700.1"/>
    </source>
</evidence>
<keyword evidence="2" id="KW-1185">Reference proteome</keyword>
<dbReference type="InterPro" id="IPR009959">
    <property type="entry name" value="Cyclase_SnoaL-like"/>
</dbReference>
<dbReference type="Gene3D" id="3.10.450.50">
    <property type="match status" value="1"/>
</dbReference>
<dbReference type="Proteomes" id="UP001183202">
    <property type="component" value="Unassembled WGS sequence"/>
</dbReference>
<dbReference type="Pfam" id="PF07366">
    <property type="entry name" value="SnoaL"/>
    <property type="match status" value="1"/>
</dbReference>
<comment type="caution">
    <text evidence="1">The sequence shown here is derived from an EMBL/GenBank/DDBJ whole genome shotgun (WGS) entry which is preliminary data.</text>
</comment>
<dbReference type="PANTHER" id="PTHR38436">
    <property type="entry name" value="POLYKETIDE CYCLASE SNOAL-LIKE DOMAIN"/>
    <property type="match status" value="1"/>
</dbReference>
<evidence type="ECO:0000313" key="2">
    <source>
        <dbReference type="Proteomes" id="UP001183202"/>
    </source>
</evidence>
<reference evidence="2" key="1">
    <citation type="submission" date="2023-07" db="EMBL/GenBank/DDBJ databases">
        <title>30 novel species of actinomycetes from the DSMZ collection.</title>
        <authorList>
            <person name="Nouioui I."/>
        </authorList>
    </citation>
    <scope>NUCLEOTIDE SEQUENCE [LARGE SCALE GENOMIC DNA]</scope>
    <source>
        <strain evidence="2">DSM 45834</strain>
    </source>
</reference>
<proteinExistence type="predicted"/>
<dbReference type="SUPFAM" id="SSF54427">
    <property type="entry name" value="NTF2-like"/>
    <property type="match status" value="1"/>
</dbReference>
<sequence length="63" mass="6902">MTRKTFHGTHTGEFMGLPATGNAISVDVIDIVRVRDGRFVEHWNVLDTLALMQQLGGVAPPAR</sequence>